<accession>A0A928BQN5</accession>
<evidence type="ECO:0000313" key="3">
    <source>
        <dbReference type="EMBL" id="MBE6265227.1"/>
    </source>
</evidence>
<feature type="domain" description="HEPN" evidence="2">
    <location>
        <begin position="16"/>
        <end position="126"/>
    </location>
</feature>
<reference evidence="3" key="1">
    <citation type="submission" date="2019-04" db="EMBL/GenBank/DDBJ databases">
        <title>Evolution of Biomass-Degrading Anaerobic Consortia Revealed by Metagenomics.</title>
        <authorList>
            <person name="Peng X."/>
        </authorList>
    </citation>
    <scope>NUCLEOTIDE SEQUENCE</scope>
    <source>
        <strain evidence="3">SIG141</strain>
    </source>
</reference>
<dbReference type="Pfam" id="PF05168">
    <property type="entry name" value="HEPN"/>
    <property type="match status" value="1"/>
</dbReference>
<dbReference type="InterPro" id="IPR052226">
    <property type="entry name" value="UPF0332_toxin"/>
</dbReference>
<comment type="caution">
    <text evidence="3">The sequence shown here is derived from an EMBL/GenBank/DDBJ whole genome shotgun (WGS) entry which is preliminary data.</text>
</comment>
<protein>
    <submittedName>
        <fullName evidence="3">HEPN domain-containing protein</fullName>
    </submittedName>
</protein>
<evidence type="ECO:0000256" key="1">
    <source>
        <dbReference type="ARBA" id="ARBA00038248"/>
    </source>
</evidence>
<dbReference type="InterPro" id="IPR007842">
    <property type="entry name" value="HEPN_dom"/>
</dbReference>
<dbReference type="PANTHER" id="PTHR36565">
    <property type="entry name" value="UPF0332 PROTEIN TM_1000"/>
    <property type="match status" value="1"/>
</dbReference>
<organism evidence="3 4">
    <name type="scientific">Xylanibacter ruminicola</name>
    <name type="common">Prevotella ruminicola</name>
    <dbReference type="NCBI Taxonomy" id="839"/>
    <lineage>
        <taxon>Bacteria</taxon>
        <taxon>Pseudomonadati</taxon>
        <taxon>Bacteroidota</taxon>
        <taxon>Bacteroidia</taxon>
        <taxon>Bacteroidales</taxon>
        <taxon>Prevotellaceae</taxon>
        <taxon>Xylanibacter</taxon>
    </lineage>
</organism>
<dbReference type="AlphaFoldDB" id="A0A928BQN5"/>
<comment type="similarity">
    <text evidence="1">Belongs to the UPF0332 family.</text>
</comment>
<dbReference type="Proteomes" id="UP000763088">
    <property type="component" value="Unassembled WGS sequence"/>
</dbReference>
<sequence>MGLNDEDRKTMVGLEMEKSNRFLKQASMMCDMEQWDIAANRYYYACFHAVQALFVHNGLSTRRHSGMLTQFGLHFIKTGIIEDRLGAFLTRMEQLREKGDYNCLFDVTKDELLTFVEPAKELIEKIDQLIHSAE</sequence>
<proteinExistence type="inferred from homology"/>
<dbReference type="Gene3D" id="1.20.120.330">
    <property type="entry name" value="Nucleotidyltransferases domain 2"/>
    <property type="match status" value="1"/>
</dbReference>
<dbReference type="PANTHER" id="PTHR36565:SF1">
    <property type="entry name" value="UPF0332 PROTEIN TM_1000"/>
    <property type="match status" value="1"/>
</dbReference>
<evidence type="ECO:0000259" key="2">
    <source>
        <dbReference type="Pfam" id="PF05168"/>
    </source>
</evidence>
<dbReference type="EMBL" id="SUYD01000002">
    <property type="protein sequence ID" value="MBE6265227.1"/>
    <property type="molecule type" value="Genomic_DNA"/>
</dbReference>
<gene>
    <name evidence="3" type="ORF">E7102_01955</name>
</gene>
<evidence type="ECO:0000313" key="4">
    <source>
        <dbReference type="Proteomes" id="UP000763088"/>
    </source>
</evidence>
<name>A0A928BQN5_XYLRU</name>